<dbReference type="Pfam" id="PF00571">
    <property type="entry name" value="CBS"/>
    <property type="match status" value="2"/>
</dbReference>
<gene>
    <name evidence="4" type="ORF">A2637_00800</name>
</gene>
<reference evidence="4 5" key="1">
    <citation type="journal article" date="2016" name="Nat. Commun.">
        <title>Thousands of microbial genomes shed light on interconnected biogeochemical processes in an aquifer system.</title>
        <authorList>
            <person name="Anantharaman K."/>
            <person name="Brown C.T."/>
            <person name="Hug L.A."/>
            <person name="Sharon I."/>
            <person name="Castelle C.J."/>
            <person name="Probst A.J."/>
            <person name="Thomas B.C."/>
            <person name="Singh A."/>
            <person name="Wilkins M.J."/>
            <person name="Karaoz U."/>
            <person name="Brodie E.L."/>
            <person name="Williams K.H."/>
            <person name="Hubbard S.S."/>
            <person name="Banfield J.F."/>
        </authorList>
    </citation>
    <scope>NUCLEOTIDE SEQUENCE [LARGE SCALE GENOMIC DNA]</scope>
</reference>
<name>A0A1F6TLD9_9PROT</name>
<sequence length="149" mass="16431">MTVGEICNRDVVVVRRDEPVTEAARRMREHHVGDLVVVDEKPGGRVPVGILTDRDLVIEVIAKGVDLNAVTVGDVMSNQLLTAAEADDVADTIKIMRAKGVRRVPVVSRNKTLAGILAVDDLLDLYSEQIADLTALIAREQKREREKRK</sequence>
<dbReference type="SMART" id="SM00116">
    <property type="entry name" value="CBS"/>
    <property type="match status" value="2"/>
</dbReference>
<dbReference type="SUPFAM" id="SSF54631">
    <property type="entry name" value="CBS-domain pair"/>
    <property type="match status" value="1"/>
</dbReference>
<dbReference type="AlphaFoldDB" id="A0A1F6TLD9"/>
<protein>
    <submittedName>
        <fullName evidence="4">Histidine kinase</fullName>
    </submittedName>
</protein>
<dbReference type="InterPro" id="IPR046342">
    <property type="entry name" value="CBS_dom_sf"/>
</dbReference>
<accession>A0A1F6TLD9</accession>
<dbReference type="Proteomes" id="UP000179360">
    <property type="component" value="Unassembled WGS sequence"/>
</dbReference>
<keyword evidence="4" id="KW-0808">Transferase</keyword>
<feature type="domain" description="CBS" evidence="3">
    <location>
        <begin position="76"/>
        <end position="133"/>
    </location>
</feature>
<proteinExistence type="predicted"/>
<organism evidence="4 5">
    <name type="scientific">Candidatus Muproteobacteria bacterium RIFCSPHIGHO2_01_FULL_65_16</name>
    <dbReference type="NCBI Taxonomy" id="1817764"/>
    <lineage>
        <taxon>Bacteria</taxon>
        <taxon>Pseudomonadati</taxon>
        <taxon>Pseudomonadota</taxon>
        <taxon>Candidatus Muproteobacteria</taxon>
    </lineage>
</organism>
<dbReference type="Gene3D" id="3.10.580.10">
    <property type="entry name" value="CBS-domain"/>
    <property type="match status" value="1"/>
</dbReference>
<feature type="domain" description="CBS" evidence="3">
    <location>
        <begin position="7"/>
        <end position="67"/>
    </location>
</feature>
<dbReference type="PANTHER" id="PTHR43080">
    <property type="entry name" value="CBS DOMAIN-CONTAINING PROTEIN CBSX3, MITOCHONDRIAL"/>
    <property type="match status" value="1"/>
</dbReference>
<dbReference type="InterPro" id="IPR051257">
    <property type="entry name" value="Diverse_CBS-Domain"/>
</dbReference>
<dbReference type="PANTHER" id="PTHR43080:SF2">
    <property type="entry name" value="CBS DOMAIN-CONTAINING PROTEIN"/>
    <property type="match status" value="1"/>
</dbReference>
<evidence type="ECO:0000256" key="2">
    <source>
        <dbReference type="PROSITE-ProRule" id="PRU00703"/>
    </source>
</evidence>
<dbReference type="EMBL" id="MFSY01000061">
    <property type="protein sequence ID" value="OGI45898.1"/>
    <property type="molecule type" value="Genomic_DNA"/>
</dbReference>
<comment type="caution">
    <text evidence="4">The sequence shown here is derived from an EMBL/GenBank/DDBJ whole genome shotgun (WGS) entry which is preliminary data.</text>
</comment>
<dbReference type="InterPro" id="IPR000644">
    <property type="entry name" value="CBS_dom"/>
</dbReference>
<evidence type="ECO:0000313" key="4">
    <source>
        <dbReference type="EMBL" id="OGI45898.1"/>
    </source>
</evidence>
<dbReference type="STRING" id="1817764.A2637_00800"/>
<dbReference type="PROSITE" id="PS51371">
    <property type="entry name" value="CBS"/>
    <property type="match status" value="2"/>
</dbReference>
<evidence type="ECO:0000256" key="1">
    <source>
        <dbReference type="ARBA" id="ARBA00023122"/>
    </source>
</evidence>
<keyword evidence="4" id="KW-0418">Kinase</keyword>
<dbReference type="GO" id="GO:0016301">
    <property type="term" value="F:kinase activity"/>
    <property type="evidence" value="ECO:0007669"/>
    <property type="project" value="UniProtKB-KW"/>
</dbReference>
<evidence type="ECO:0000313" key="5">
    <source>
        <dbReference type="Proteomes" id="UP000179360"/>
    </source>
</evidence>
<keyword evidence="1 2" id="KW-0129">CBS domain</keyword>
<dbReference type="CDD" id="cd17775">
    <property type="entry name" value="CBS_pair_bact_arch"/>
    <property type="match status" value="1"/>
</dbReference>
<evidence type="ECO:0000259" key="3">
    <source>
        <dbReference type="PROSITE" id="PS51371"/>
    </source>
</evidence>